<proteinExistence type="predicted"/>
<gene>
    <name evidence="1" type="ORF">JG688_00008209</name>
</gene>
<sequence>MIETQGRRTLHTHVLVWLKRVPSSTVELENSMNGPDGHLFQQCVVAYVKSIVSNNLPLPVEESSCVKFWSCLLTTGWARHSAACSVKSSPWNL</sequence>
<evidence type="ECO:0000313" key="1">
    <source>
        <dbReference type="EMBL" id="KAG6963303.1"/>
    </source>
</evidence>
<accession>A0A8J5MFR5</accession>
<name>A0A8J5MFR5_9STRA</name>
<reference evidence="1" key="1">
    <citation type="submission" date="2021-01" db="EMBL/GenBank/DDBJ databases">
        <title>Phytophthora aleatoria, a newly-described species from Pinus radiata is distinct from Phytophthora cactorum isolates based on comparative genomics.</title>
        <authorList>
            <person name="Mcdougal R."/>
            <person name="Panda P."/>
            <person name="Williams N."/>
            <person name="Studholme D.J."/>
        </authorList>
    </citation>
    <scope>NUCLEOTIDE SEQUENCE</scope>
    <source>
        <strain evidence="1">NZFS 4037</strain>
    </source>
</reference>
<organism evidence="1 2">
    <name type="scientific">Phytophthora aleatoria</name>
    <dbReference type="NCBI Taxonomy" id="2496075"/>
    <lineage>
        <taxon>Eukaryota</taxon>
        <taxon>Sar</taxon>
        <taxon>Stramenopiles</taxon>
        <taxon>Oomycota</taxon>
        <taxon>Peronosporomycetes</taxon>
        <taxon>Peronosporales</taxon>
        <taxon>Peronosporaceae</taxon>
        <taxon>Phytophthora</taxon>
    </lineage>
</organism>
<evidence type="ECO:0008006" key="3">
    <source>
        <dbReference type="Google" id="ProtNLM"/>
    </source>
</evidence>
<comment type="caution">
    <text evidence="1">The sequence shown here is derived from an EMBL/GenBank/DDBJ whole genome shotgun (WGS) entry which is preliminary data.</text>
</comment>
<evidence type="ECO:0000313" key="2">
    <source>
        <dbReference type="Proteomes" id="UP000709295"/>
    </source>
</evidence>
<keyword evidence="2" id="KW-1185">Reference proteome</keyword>
<dbReference type="Proteomes" id="UP000709295">
    <property type="component" value="Unassembled WGS sequence"/>
</dbReference>
<protein>
    <recommendedName>
        <fullName evidence="3">Helitron helicase-like domain-containing protein</fullName>
    </recommendedName>
</protein>
<dbReference type="AlphaFoldDB" id="A0A8J5MFR5"/>
<dbReference type="EMBL" id="JAENGY010000423">
    <property type="protein sequence ID" value="KAG6963303.1"/>
    <property type="molecule type" value="Genomic_DNA"/>
</dbReference>